<dbReference type="EMBL" id="UOFJ01000362">
    <property type="protein sequence ID" value="VAW68740.1"/>
    <property type="molecule type" value="Genomic_DNA"/>
</dbReference>
<dbReference type="InterPro" id="IPR023153">
    <property type="entry name" value="DarP_sf"/>
</dbReference>
<keyword evidence="1" id="KW-0963">Cytoplasm</keyword>
<dbReference type="InterPro" id="IPR006839">
    <property type="entry name" value="DarP"/>
</dbReference>
<dbReference type="GO" id="GO:0019843">
    <property type="term" value="F:rRNA binding"/>
    <property type="evidence" value="ECO:0007669"/>
    <property type="project" value="UniProtKB-KW"/>
</dbReference>
<dbReference type="Gene3D" id="1.10.60.30">
    <property type="entry name" value="PSPTO4464-like domains"/>
    <property type="match status" value="2"/>
</dbReference>
<organism evidence="5">
    <name type="scientific">hydrothermal vent metagenome</name>
    <dbReference type="NCBI Taxonomy" id="652676"/>
    <lineage>
        <taxon>unclassified sequences</taxon>
        <taxon>metagenomes</taxon>
        <taxon>ecological metagenomes</taxon>
    </lineage>
</organism>
<proteinExistence type="inferred from homology"/>
<evidence type="ECO:0000256" key="2">
    <source>
        <dbReference type="ARBA" id="ARBA00022517"/>
    </source>
</evidence>
<sequence length="175" mass="20623">MTESHTEDDWVSKTQRKKNCDDVLHLGEQLITLSKEDLALIQMEDSLRHAVEEALRIKSHGALKRQKHYIAKLMRSMDTEELASQVQRTLHKHDIHNATFKRMEKWRDAMLEDGDQSINAFIKQYPHAERSHLRQLVRNAKKEKQTDKPPVTYRQIFKYIREIVDQADNPAKNTP</sequence>
<dbReference type="GO" id="GO:0042254">
    <property type="term" value="P:ribosome biogenesis"/>
    <property type="evidence" value="ECO:0007669"/>
    <property type="project" value="UniProtKB-KW"/>
</dbReference>
<evidence type="ECO:0000256" key="1">
    <source>
        <dbReference type="ARBA" id="ARBA00022490"/>
    </source>
</evidence>
<dbReference type="Pfam" id="PF04751">
    <property type="entry name" value="DarP"/>
    <property type="match status" value="1"/>
</dbReference>
<evidence type="ECO:0000256" key="3">
    <source>
        <dbReference type="ARBA" id="ARBA00022730"/>
    </source>
</evidence>
<accession>A0A3B0XVN1</accession>
<gene>
    <name evidence="5" type="ORF">MNBD_GAMMA10-747</name>
</gene>
<reference evidence="5" key="1">
    <citation type="submission" date="2018-06" db="EMBL/GenBank/DDBJ databases">
        <authorList>
            <person name="Zhirakovskaya E."/>
        </authorList>
    </citation>
    <scope>NUCLEOTIDE SEQUENCE</scope>
</reference>
<keyword evidence="3" id="KW-0699">rRNA-binding</keyword>
<dbReference type="PIRSF" id="PIRSF016183">
    <property type="entry name" value="UCP016183"/>
    <property type="match status" value="1"/>
</dbReference>
<dbReference type="GO" id="GO:0005829">
    <property type="term" value="C:cytosol"/>
    <property type="evidence" value="ECO:0007669"/>
    <property type="project" value="TreeGrafter"/>
</dbReference>
<protein>
    <submittedName>
        <fullName evidence="5">Uncharacterized protein</fullName>
    </submittedName>
</protein>
<keyword evidence="4" id="KW-0694">RNA-binding</keyword>
<evidence type="ECO:0000256" key="4">
    <source>
        <dbReference type="ARBA" id="ARBA00022884"/>
    </source>
</evidence>
<dbReference type="NCBIfam" id="NF003593">
    <property type="entry name" value="PRK05255.1-1"/>
    <property type="match status" value="1"/>
</dbReference>
<dbReference type="HAMAP" id="MF_00765">
    <property type="entry name" value="DarP"/>
    <property type="match status" value="1"/>
</dbReference>
<dbReference type="CDD" id="cd16331">
    <property type="entry name" value="YjgA-like"/>
    <property type="match status" value="1"/>
</dbReference>
<evidence type="ECO:0000313" key="5">
    <source>
        <dbReference type="EMBL" id="VAW68740.1"/>
    </source>
</evidence>
<dbReference type="AlphaFoldDB" id="A0A3B0XVN1"/>
<name>A0A3B0XVN1_9ZZZZ</name>
<keyword evidence="2" id="KW-0690">Ribosome biogenesis</keyword>
<dbReference type="PANTHER" id="PTHR38101:SF1">
    <property type="entry name" value="UPF0307 PROTEIN YJGA"/>
    <property type="match status" value="1"/>
</dbReference>
<dbReference type="SUPFAM" id="SSF158710">
    <property type="entry name" value="PSPTO4464-like"/>
    <property type="match status" value="1"/>
</dbReference>
<dbReference type="PANTHER" id="PTHR38101">
    <property type="entry name" value="UPF0307 PROTEIN YJGA"/>
    <property type="match status" value="1"/>
</dbReference>